<dbReference type="Proteomes" id="UP000431269">
    <property type="component" value="Chromosome"/>
</dbReference>
<dbReference type="EMBL" id="CP047045">
    <property type="protein sequence ID" value="QGZ96890.1"/>
    <property type="molecule type" value="Genomic_DNA"/>
</dbReference>
<reference evidence="4" key="1">
    <citation type="submission" date="2019-12" db="EMBL/GenBank/DDBJ databases">
        <title>Complete genome of Terracaulis silvestris 0127_4.</title>
        <authorList>
            <person name="Vieira S."/>
            <person name="Riedel T."/>
            <person name="Sproer C."/>
            <person name="Pascual J."/>
            <person name="Boedeker C."/>
            <person name="Overmann J."/>
        </authorList>
    </citation>
    <scope>NUCLEOTIDE SEQUENCE [LARGE SCALE GENOMIC DNA]</scope>
    <source>
        <strain evidence="4">0127_4</strain>
    </source>
</reference>
<proteinExistence type="predicted"/>
<feature type="transmembrane region" description="Helical" evidence="2">
    <location>
        <begin position="32"/>
        <end position="53"/>
    </location>
</feature>
<dbReference type="PANTHER" id="PTHR30105:SF2">
    <property type="entry name" value="DIVERGENT POLYSACCHARIDE DEACETYLASE SUPERFAMILY"/>
    <property type="match status" value="1"/>
</dbReference>
<name>A0A6I6MNG4_9CAUL</name>
<dbReference type="SUPFAM" id="SSF88713">
    <property type="entry name" value="Glycoside hydrolase/deacetylase"/>
    <property type="match status" value="1"/>
</dbReference>
<dbReference type="InterPro" id="IPR011330">
    <property type="entry name" value="Glyco_hydro/deAcase_b/a-brl"/>
</dbReference>
<dbReference type="CDD" id="cd10936">
    <property type="entry name" value="CE4_DAC2"/>
    <property type="match status" value="1"/>
</dbReference>
<keyword evidence="2" id="KW-0812">Transmembrane</keyword>
<dbReference type="Pfam" id="PF04748">
    <property type="entry name" value="Polysacc_deac_2"/>
    <property type="match status" value="1"/>
</dbReference>
<feature type="region of interest" description="Disordered" evidence="1">
    <location>
        <begin position="1"/>
        <end position="22"/>
    </location>
</feature>
<organism evidence="3 4">
    <name type="scientific">Terricaulis silvestris</name>
    <dbReference type="NCBI Taxonomy" id="2686094"/>
    <lineage>
        <taxon>Bacteria</taxon>
        <taxon>Pseudomonadati</taxon>
        <taxon>Pseudomonadota</taxon>
        <taxon>Alphaproteobacteria</taxon>
        <taxon>Caulobacterales</taxon>
        <taxon>Caulobacteraceae</taxon>
        <taxon>Terricaulis</taxon>
    </lineage>
</organism>
<accession>A0A6I6MNG4</accession>
<evidence type="ECO:0000256" key="1">
    <source>
        <dbReference type="SAM" id="MobiDB-lite"/>
    </source>
</evidence>
<evidence type="ECO:0000256" key="2">
    <source>
        <dbReference type="SAM" id="Phobius"/>
    </source>
</evidence>
<keyword evidence="4" id="KW-1185">Reference proteome</keyword>
<sequence>MIRSNPRVRLPPQRSAATAKPQRRFPKIDHRIAAFVACAVFALGAFGAVQLFGDPAAAGPRRVVSLEPGAASAATDAPRVSFSDAAEEGMDLEHFGLDELPQAGAEIGEIGADGQLRVSVVESPEATAGRPAASPLPRAPFAGMTESGPNGPLPIIAANGRTPGQAYARPFTRQTDRPMVAVVIGGLGFNARATTQAIDELPPEVTLSFVPYAQDLQTWIDRARARGHEVMLELPMEPFDPDADDTGPQTLLATASGQQNVSRLDQLLSRGAGYFGVTNYQGARFATSAQASTPVVQALRRRGLVFISSGIGQRTALSAEAQRAGLPSMAADRIIDVRREADAIDDQLLNLEALALQNQSAIGAGFAYPVTIEQVGRWANDVASRGYQLAPASAVLNARAARR</sequence>
<dbReference type="KEGG" id="tsv:DSM104635_03755"/>
<protein>
    <submittedName>
        <fullName evidence="3">Divergent polysaccharide deacetylase</fullName>
    </submittedName>
</protein>
<evidence type="ECO:0000313" key="3">
    <source>
        <dbReference type="EMBL" id="QGZ96890.1"/>
    </source>
</evidence>
<dbReference type="InterPro" id="IPR006837">
    <property type="entry name" value="Divergent_DAC"/>
</dbReference>
<dbReference type="AlphaFoldDB" id="A0A6I6MNG4"/>
<dbReference type="Gene3D" id="3.20.20.370">
    <property type="entry name" value="Glycoside hydrolase/deacetylase"/>
    <property type="match status" value="1"/>
</dbReference>
<evidence type="ECO:0000313" key="4">
    <source>
        <dbReference type="Proteomes" id="UP000431269"/>
    </source>
</evidence>
<feature type="region of interest" description="Disordered" evidence="1">
    <location>
        <begin position="126"/>
        <end position="153"/>
    </location>
</feature>
<dbReference type="PANTHER" id="PTHR30105">
    <property type="entry name" value="UNCHARACTERIZED YIBQ-RELATED"/>
    <property type="match status" value="1"/>
</dbReference>
<dbReference type="GO" id="GO:0005975">
    <property type="term" value="P:carbohydrate metabolic process"/>
    <property type="evidence" value="ECO:0007669"/>
    <property type="project" value="InterPro"/>
</dbReference>
<keyword evidence="2" id="KW-0472">Membrane</keyword>
<keyword evidence="2" id="KW-1133">Transmembrane helix</keyword>
<gene>
    <name evidence="3" type="ORF">DSM104635_03755</name>
</gene>